<feature type="transmembrane region" description="Helical" evidence="1">
    <location>
        <begin position="6"/>
        <end position="27"/>
    </location>
</feature>
<dbReference type="AlphaFoldDB" id="A0A553PKS2"/>
<evidence type="ECO:0000313" key="3">
    <source>
        <dbReference type="Proteomes" id="UP000318571"/>
    </source>
</evidence>
<protein>
    <submittedName>
        <fullName evidence="2">Uncharacterized protein</fullName>
    </submittedName>
</protein>
<dbReference type="EMBL" id="VCGU01000003">
    <property type="protein sequence ID" value="TRY78263.1"/>
    <property type="molecule type" value="Genomic_DNA"/>
</dbReference>
<proteinExistence type="predicted"/>
<evidence type="ECO:0000313" key="2">
    <source>
        <dbReference type="EMBL" id="TRY78263.1"/>
    </source>
</evidence>
<gene>
    <name evidence="2" type="ORF">TCAL_15378</name>
</gene>
<accession>A0A553PKS2</accession>
<evidence type="ECO:0000256" key="1">
    <source>
        <dbReference type="SAM" id="Phobius"/>
    </source>
</evidence>
<sequence>MATLTYLFSGVTALNSLTFVFLDGLAFGDILLENMLVIVGFTFGFVLSSAFYRSRDIAVLHHGGVAELDAFVMSHLVVLDKAILFEVLLAFLFLLGSKVRGLDNERKNEAKILVTSLLDLSRLPVMAVDGLLVFSFLHIDDFINASLTSNSHGFQVDWTRETLSKIDGLELNNTWSGKSLRFHRSQINGLGLDGWSGKSLRLHILFHMMVHMKRGL</sequence>
<comment type="caution">
    <text evidence="2">The sequence shown here is derived from an EMBL/GenBank/DDBJ whole genome shotgun (WGS) entry which is preliminary data.</text>
</comment>
<feature type="transmembrane region" description="Helical" evidence="1">
    <location>
        <begin position="34"/>
        <end position="52"/>
    </location>
</feature>
<keyword evidence="1" id="KW-0472">Membrane</keyword>
<name>A0A553PKS2_TIGCA</name>
<reference evidence="2 3" key="1">
    <citation type="journal article" date="2018" name="Nat. Ecol. Evol.">
        <title>Genomic signatures of mitonuclear coevolution across populations of Tigriopus californicus.</title>
        <authorList>
            <person name="Barreto F.S."/>
            <person name="Watson E.T."/>
            <person name="Lima T.G."/>
            <person name="Willett C.S."/>
            <person name="Edmands S."/>
            <person name="Li W."/>
            <person name="Burton R.S."/>
        </authorList>
    </citation>
    <scope>NUCLEOTIDE SEQUENCE [LARGE SCALE GENOMIC DNA]</scope>
    <source>
        <strain evidence="2 3">San Diego</strain>
    </source>
</reference>
<keyword evidence="1" id="KW-1133">Transmembrane helix</keyword>
<keyword evidence="3" id="KW-1185">Reference proteome</keyword>
<dbReference type="Proteomes" id="UP000318571">
    <property type="component" value="Chromosome 11"/>
</dbReference>
<feature type="non-terminal residue" evidence="2">
    <location>
        <position position="216"/>
    </location>
</feature>
<organism evidence="2 3">
    <name type="scientific">Tigriopus californicus</name>
    <name type="common">Marine copepod</name>
    <dbReference type="NCBI Taxonomy" id="6832"/>
    <lineage>
        <taxon>Eukaryota</taxon>
        <taxon>Metazoa</taxon>
        <taxon>Ecdysozoa</taxon>
        <taxon>Arthropoda</taxon>
        <taxon>Crustacea</taxon>
        <taxon>Multicrustacea</taxon>
        <taxon>Hexanauplia</taxon>
        <taxon>Copepoda</taxon>
        <taxon>Harpacticoida</taxon>
        <taxon>Harpacticidae</taxon>
        <taxon>Tigriopus</taxon>
    </lineage>
</organism>
<keyword evidence="1" id="KW-0812">Transmembrane</keyword>